<evidence type="ECO:0000259" key="2">
    <source>
        <dbReference type="PROSITE" id="PS50076"/>
    </source>
</evidence>
<feature type="transmembrane region" description="Helical" evidence="1">
    <location>
        <begin position="138"/>
        <end position="156"/>
    </location>
</feature>
<accession>A0AAN6YRI2</accession>
<reference evidence="3" key="2">
    <citation type="submission" date="2023-05" db="EMBL/GenBank/DDBJ databases">
        <authorList>
            <consortium name="Lawrence Berkeley National Laboratory"/>
            <person name="Steindorff A."/>
            <person name="Hensen N."/>
            <person name="Bonometti L."/>
            <person name="Westerberg I."/>
            <person name="Brannstrom I.O."/>
            <person name="Guillou S."/>
            <person name="Cros-Aarteil S."/>
            <person name="Calhoun S."/>
            <person name="Haridas S."/>
            <person name="Kuo A."/>
            <person name="Mondo S."/>
            <person name="Pangilinan J."/>
            <person name="Riley R."/>
            <person name="Labutti K."/>
            <person name="Andreopoulos B."/>
            <person name="Lipzen A."/>
            <person name="Chen C."/>
            <person name="Yanf M."/>
            <person name="Daum C."/>
            <person name="Ng V."/>
            <person name="Clum A."/>
            <person name="Ohm R."/>
            <person name="Martin F."/>
            <person name="Silar P."/>
            <person name="Natvig D."/>
            <person name="Lalanne C."/>
            <person name="Gautier V."/>
            <person name="Ament-Velasquez S.L."/>
            <person name="Kruys A."/>
            <person name="Hutchinson M.I."/>
            <person name="Powell A.J."/>
            <person name="Barry K."/>
            <person name="Miller A.N."/>
            <person name="Grigoriev I.V."/>
            <person name="Debuchy R."/>
            <person name="Gladieux P."/>
            <person name="Thoren M.H."/>
            <person name="Johannesson H."/>
        </authorList>
    </citation>
    <scope>NUCLEOTIDE SEQUENCE</scope>
    <source>
        <strain evidence="3">CBS 508.74</strain>
    </source>
</reference>
<evidence type="ECO:0000256" key="1">
    <source>
        <dbReference type="SAM" id="Phobius"/>
    </source>
</evidence>
<feature type="non-terminal residue" evidence="3">
    <location>
        <position position="224"/>
    </location>
</feature>
<keyword evidence="4" id="KW-1185">Reference proteome</keyword>
<reference evidence="3" key="1">
    <citation type="journal article" date="2023" name="Mol. Phylogenet. Evol.">
        <title>Genome-scale phylogeny and comparative genomics of the fungal order Sordariales.</title>
        <authorList>
            <person name="Hensen N."/>
            <person name="Bonometti L."/>
            <person name="Westerberg I."/>
            <person name="Brannstrom I.O."/>
            <person name="Guillou S."/>
            <person name="Cros-Aarteil S."/>
            <person name="Calhoun S."/>
            <person name="Haridas S."/>
            <person name="Kuo A."/>
            <person name="Mondo S."/>
            <person name="Pangilinan J."/>
            <person name="Riley R."/>
            <person name="LaButti K."/>
            <person name="Andreopoulos B."/>
            <person name="Lipzen A."/>
            <person name="Chen C."/>
            <person name="Yan M."/>
            <person name="Daum C."/>
            <person name="Ng V."/>
            <person name="Clum A."/>
            <person name="Steindorff A."/>
            <person name="Ohm R.A."/>
            <person name="Martin F."/>
            <person name="Silar P."/>
            <person name="Natvig D.O."/>
            <person name="Lalanne C."/>
            <person name="Gautier V."/>
            <person name="Ament-Velasquez S.L."/>
            <person name="Kruys A."/>
            <person name="Hutchinson M.I."/>
            <person name="Powell A.J."/>
            <person name="Barry K."/>
            <person name="Miller A.N."/>
            <person name="Grigoriev I.V."/>
            <person name="Debuchy R."/>
            <person name="Gladieux P."/>
            <person name="Hiltunen Thoren M."/>
            <person name="Johannesson H."/>
        </authorList>
    </citation>
    <scope>NUCLEOTIDE SEQUENCE</scope>
    <source>
        <strain evidence="3">CBS 508.74</strain>
    </source>
</reference>
<name>A0AAN6YRI2_9PEZI</name>
<evidence type="ECO:0000313" key="4">
    <source>
        <dbReference type="Proteomes" id="UP001302812"/>
    </source>
</evidence>
<sequence>PSWPSSAHPTPYEIFGLARDGPYEKARFFQLVKLYHPDRRHHTSGDGIPHPTKLERYRLVVAANEILSNPHKRRMYDIYGIGWVNESDPRARYRAADRAWRQAPGNASMNATWEDWERWRQQRDGNGEKQEPIFTSNGAFASIILLFMFIGSWGHITRAGARSMHALDMREERHAAISRDMRRRQSETAGLNREGRVQTFLRQRELENWTHDLPGQAISDGSGP</sequence>
<dbReference type="InterPro" id="IPR001623">
    <property type="entry name" value="DnaJ_domain"/>
</dbReference>
<keyword evidence="1" id="KW-0812">Transmembrane</keyword>
<dbReference type="PRINTS" id="PR00625">
    <property type="entry name" value="JDOMAIN"/>
</dbReference>
<feature type="domain" description="J" evidence="2">
    <location>
        <begin position="10"/>
        <end position="80"/>
    </location>
</feature>
<comment type="caution">
    <text evidence="3">The sequence shown here is derived from an EMBL/GenBank/DDBJ whole genome shotgun (WGS) entry which is preliminary data.</text>
</comment>
<gene>
    <name evidence="3" type="ORF">N656DRAFT_692228</name>
</gene>
<dbReference type="EMBL" id="MU853345">
    <property type="protein sequence ID" value="KAK4111713.1"/>
    <property type="molecule type" value="Genomic_DNA"/>
</dbReference>
<dbReference type="SMART" id="SM00271">
    <property type="entry name" value="DnaJ"/>
    <property type="match status" value="1"/>
</dbReference>
<dbReference type="Gene3D" id="1.10.287.110">
    <property type="entry name" value="DnaJ domain"/>
    <property type="match status" value="1"/>
</dbReference>
<feature type="non-terminal residue" evidence="3">
    <location>
        <position position="1"/>
    </location>
</feature>
<dbReference type="AlphaFoldDB" id="A0AAN6YRI2"/>
<dbReference type="Pfam" id="PF00226">
    <property type="entry name" value="DnaJ"/>
    <property type="match status" value="1"/>
</dbReference>
<dbReference type="RefSeq" id="XP_064669283.1">
    <property type="nucleotide sequence ID" value="XM_064810661.1"/>
</dbReference>
<protein>
    <recommendedName>
        <fullName evidence="2">J domain-containing protein</fullName>
    </recommendedName>
</protein>
<keyword evidence="1" id="KW-1133">Transmembrane helix</keyword>
<keyword evidence="1" id="KW-0472">Membrane</keyword>
<dbReference type="GeneID" id="89934786"/>
<proteinExistence type="predicted"/>
<dbReference type="CDD" id="cd06257">
    <property type="entry name" value="DnaJ"/>
    <property type="match status" value="1"/>
</dbReference>
<dbReference type="PROSITE" id="PS00636">
    <property type="entry name" value="DNAJ_1"/>
    <property type="match status" value="1"/>
</dbReference>
<dbReference type="InterPro" id="IPR018253">
    <property type="entry name" value="DnaJ_domain_CS"/>
</dbReference>
<dbReference type="InterPro" id="IPR036869">
    <property type="entry name" value="J_dom_sf"/>
</dbReference>
<evidence type="ECO:0000313" key="3">
    <source>
        <dbReference type="EMBL" id="KAK4111713.1"/>
    </source>
</evidence>
<dbReference type="Proteomes" id="UP001302812">
    <property type="component" value="Unassembled WGS sequence"/>
</dbReference>
<dbReference type="SUPFAM" id="SSF46565">
    <property type="entry name" value="Chaperone J-domain"/>
    <property type="match status" value="1"/>
</dbReference>
<dbReference type="PROSITE" id="PS50076">
    <property type="entry name" value="DNAJ_2"/>
    <property type="match status" value="1"/>
</dbReference>
<organism evidence="3 4">
    <name type="scientific">Canariomyces notabilis</name>
    <dbReference type="NCBI Taxonomy" id="2074819"/>
    <lineage>
        <taxon>Eukaryota</taxon>
        <taxon>Fungi</taxon>
        <taxon>Dikarya</taxon>
        <taxon>Ascomycota</taxon>
        <taxon>Pezizomycotina</taxon>
        <taxon>Sordariomycetes</taxon>
        <taxon>Sordariomycetidae</taxon>
        <taxon>Sordariales</taxon>
        <taxon>Chaetomiaceae</taxon>
        <taxon>Canariomyces</taxon>
    </lineage>
</organism>